<reference evidence="2" key="1">
    <citation type="journal article" date="2019" name="Nat. Commun.">
        <title>Spatiotemporal dynamics of multidrug resistant bacteria on intensive care unit surfaces.</title>
        <authorList>
            <person name="D'Souza A.W."/>
            <person name="Potter R.F."/>
            <person name="Wallace M."/>
            <person name="Shupe A."/>
            <person name="Patel S."/>
            <person name="Sun X."/>
            <person name="Gul D."/>
            <person name="Kwon J.H."/>
            <person name="Andleeb S."/>
            <person name="Burnham C.D."/>
            <person name="Dantas G."/>
        </authorList>
    </citation>
    <scope>NUCLEOTIDE SEQUENCE</scope>
    <source>
        <strain evidence="2">AJ_351</strain>
    </source>
</reference>
<organism evidence="2">
    <name type="scientific">Acinetobacter junii</name>
    <dbReference type="NCBI Taxonomy" id="40215"/>
    <lineage>
        <taxon>Bacteria</taxon>
        <taxon>Pseudomonadati</taxon>
        <taxon>Pseudomonadota</taxon>
        <taxon>Gammaproteobacteria</taxon>
        <taxon>Moraxellales</taxon>
        <taxon>Moraxellaceae</taxon>
        <taxon>Acinetobacter</taxon>
    </lineage>
</organism>
<keyword evidence="1" id="KW-0812">Transmembrane</keyword>
<feature type="transmembrane region" description="Helical" evidence="1">
    <location>
        <begin position="12"/>
        <end position="33"/>
    </location>
</feature>
<keyword evidence="1" id="KW-1133">Transmembrane helix</keyword>
<sequence>MPWKFNLNAPRQGLFASLLIVSFALHTFLLVIATTHQLNENRASQGQLMTSQLVADTLSEMEPANTVSLALVANRYATNPSVASIRILDANKQVLATSGMAKTRQGEVFVRDALQNEKKVGTVEITLIQPSIGEILRTQWLAILLSLLIHGLIWLGYRAIARPTRTEYLARINQENHLKHEIQRLTQALALEKQNTVTLVAQAQQQAKVQPKTRVEKVSTETPQVDQHTLALNIQFYDPKQLLNSVNQSVSLPYFKLCQLFLDKSIDLCAKHYQIDPSKICVEQEFNAEGATLSTQSDQTHALECLMMIGAVFQLLAEVLYKRYREDKRFALQTRGSVASPVDAMQLDAIETSKRLTQHLHAKEAALHLNHEQLKAIQHSYELVAMPNPSNIMTRHAFMINGMNEECATLAQNLRTEILMGKKAKVSSESSSLS</sequence>
<dbReference type="EMBL" id="CP078018">
    <property type="protein sequence ID" value="QXR27677.1"/>
    <property type="molecule type" value="Genomic_DNA"/>
</dbReference>
<dbReference type="RefSeq" id="WP_171425343.1">
    <property type="nucleotide sequence ID" value="NZ_BKGW01000053.1"/>
</dbReference>
<accession>A0A8F6MJ17</accession>
<name>A0A8F6MJ17_ACIJU</name>
<keyword evidence="1" id="KW-0472">Membrane</keyword>
<reference evidence="2" key="2">
    <citation type="submission" date="2021-06" db="EMBL/GenBank/DDBJ databases">
        <authorList>
            <person name="Diorio-Toth L."/>
        </authorList>
    </citation>
    <scope>NUCLEOTIDE SEQUENCE</scope>
    <source>
        <strain evidence="2">AJ_351</strain>
    </source>
</reference>
<dbReference type="AlphaFoldDB" id="A0A8F6MJ17"/>
<protein>
    <recommendedName>
        <fullName evidence="3">DUF4175 domain-containing protein</fullName>
    </recommendedName>
</protein>
<evidence type="ECO:0000313" key="2">
    <source>
        <dbReference type="EMBL" id="QXR27677.1"/>
    </source>
</evidence>
<dbReference type="Proteomes" id="UP000279359">
    <property type="component" value="Chromosome"/>
</dbReference>
<gene>
    <name evidence="2" type="ORF">EGT69_015825</name>
</gene>
<evidence type="ECO:0000256" key="1">
    <source>
        <dbReference type="SAM" id="Phobius"/>
    </source>
</evidence>
<evidence type="ECO:0008006" key="3">
    <source>
        <dbReference type="Google" id="ProtNLM"/>
    </source>
</evidence>
<proteinExistence type="predicted"/>